<dbReference type="InterPro" id="IPR025619">
    <property type="entry name" value="YlzJ"/>
</dbReference>
<dbReference type="Pfam" id="PF14035">
    <property type="entry name" value="YlzJ"/>
    <property type="match status" value="1"/>
</dbReference>
<organism evidence="1 2">
    <name type="scientific">Candidatus Aphodoplasma excrementigallinarum</name>
    <dbReference type="NCBI Taxonomy" id="2840673"/>
    <lineage>
        <taxon>Bacteria</taxon>
        <taxon>Bacillati</taxon>
        <taxon>Bacillota</taxon>
        <taxon>Clostridia</taxon>
        <taxon>Eubacteriales</taxon>
        <taxon>Candidatus Aphodoplasma</taxon>
    </lineage>
</organism>
<evidence type="ECO:0000313" key="2">
    <source>
        <dbReference type="Proteomes" id="UP000886743"/>
    </source>
</evidence>
<name>A0A9D1NFF4_9FIRM</name>
<reference evidence="1" key="2">
    <citation type="journal article" date="2021" name="PeerJ">
        <title>Extensive microbial diversity within the chicken gut microbiome revealed by metagenomics and culture.</title>
        <authorList>
            <person name="Gilroy R."/>
            <person name="Ravi A."/>
            <person name="Getino M."/>
            <person name="Pursley I."/>
            <person name="Horton D.L."/>
            <person name="Alikhan N.F."/>
            <person name="Baker D."/>
            <person name="Gharbi K."/>
            <person name="Hall N."/>
            <person name="Watson M."/>
            <person name="Adriaenssens E.M."/>
            <person name="Foster-Nyarko E."/>
            <person name="Jarju S."/>
            <person name="Secka A."/>
            <person name="Antonio M."/>
            <person name="Oren A."/>
            <person name="Chaudhuri R.R."/>
            <person name="La Ragione R."/>
            <person name="Hildebrand F."/>
            <person name="Pallen M.J."/>
        </authorList>
    </citation>
    <scope>NUCLEOTIDE SEQUENCE</scope>
    <source>
        <strain evidence="1">4920</strain>
    </source>
</reference>
<reference evidence="1" key="1">
    <citation type="submission" date="2020-10" db="EMBL/GenBank/DDBJ databases">
        <authorList>
            <person name="Gilroy R."/>
        </authorList>
    </citation>
    <scope>NUCLEOTIDE SEQUENCE</scope>
    <source>
        <strain evidence="1">4920</strain>
    </source>
</reference>
<protein>
    <submittedName>
        <fullName evidence="1">Uncharacterized protein</fullName>
    </submittedName>
</protein>
<dbReference type="EMBL" id="DVOF01000031">
    <property type="protein sequence ID" value="HIV02144.1"/>
    <property type="molecule type" value="Genomic_DNA"/>
</dbReference>
<evidence type="ECO:0000313" key="1">
    <source>
        <dbReference type="EMBL" id="HIV02144.1"/>
    </source>
</evidence>
<sequence>MYHSIIPYEHILLQQAAAQEAEKAPKRIMTVHSGVTMEVSVLGDGRRRIERLYSTDPRYYLDQKFCVGTVF</sequence>
<accession>A0A9D1NFF4</accession>
<proteinExistence type="predicted"/>
<dbReference type="Proteomes" id="UP000886743">
    <property type="component" value="Unassembled WGS sequence"/>
</dbReference>
<gene>
    <name evidence="1" type="ORF">IAC74_01115</name>
</gene>
<dbReference type="AlphaFoldDB" id="A0A9D1NFF4"/>
<comment type="caution">
    <text evidence="1">The sequence shown here is derived from an EMBL/GenBank/DDBJ whole genome shotgun (WGS) entry which is preliminary data.</text>
</comment>